<proteinExistence type="predicted"/>
<evidence type="ECO:0000313" key="2">
    <source>
        <dbReference type="EMBL" id="NAS10948.1"/>
    </source>
</evidence>
<evidence type="ECO:0000259" key="1">
    <source>
        <dbReference type="Pfam" id="PF03992"/>
    </source>
</evidence>
<comment type="caution">
    <text evidence="2">The sequence shown here is derived from an EMBL/GenBank/DDBJ whole genome shotgun (WGS) entry which is preliminary data.</text>
</comment>
<dbReference type="InterPro" id="IPR011008">
    <property type="entry name" value="Dimeric_a/b-barrel"/>
</dbReference>
<dbReference type="RefSeq" id="WP_161433811.1">
    <property type="nucleotide sequence ID" value="NZ_WXYO01000001.1"/>
</dbReference>
<keyword evidence="3" id="KW-1185">Reference proteome</keyword>
<dbReference type="EMBL" id="WXYO01000001">
    <property type="protein sequence ID" value="NAS10948.1"/>
    <property type="molecule type" value="Genomic_DNA"/>
</dbReference>
<reference evidence="2 3" key="1">
    <citation type="submission" date="2020-01" db="EMBL/GenBank/DDBJ databases">
        <title>Bacteria diversity of Porities sp.</title>
        <authorList>
            <person name="Wang G."/>
        </authorList>
    </citation>
    <scope>NUCLEOTIDE SEQUENCE [LARGE SCALE GENOMIC DNA]</scope>
    <source>
        <strain evidence="2 3">R33</strain>
    </source>
</reference>
<evidence type="ECO:0000313" key="3">
    <source>
        <dbReference type="Proteomes" id="UP000475249"/>
    </source>
</evidence>
<protein>
    <recommendedName>
        <fullName evidence="1">ABM domain-containing protein</fullName>
    </recommendedName>
</protein>
<gene>
    <name evidence="2" type="ORF">GTQ38_02970</name>
</gene>
<dbReference type="Pfam" id="PF03992">
    <property type="entry name" value="ABM"/>
    <property type="match status" value="1"/>
</dbReference>
<dbReference type="SUPFAM" id="SSF54909">
    <property type="entry name" value="Dimeric alpha+beta barrel"/>
    <property type="match status" value="1"/>
</dbReference>
<feature type="domain" description="ABM" evidence="1">
    <location>
        <begin position="1"/>
        <end position="77"/>
    </location>
</feature>
<organism evidence="2 3">
    <name type="scientific">Poritiphilus flavus</name>
    <dbReference type="NCBI Taxonomy" id="2697053"/>
    <lineage>
        <taxon>Bacteria</taxon>
        <taxon>Pseudomonadati</taxon>
        <taxon>Bacteroidota</taxon>
        <taxon>Flavobacteriia</taxon>
        <taxon>Flavobacteriales</taxon>
        <taxon>Flavobacteriaceae</taxon>
        <taxon>Poritiphilus</taxon>
    </lineage>
</organism>
<sequence length="96" mass="11437">MVHILIPYEVRAEEVENAKSIITAFVKAIQENEPETLFYKSFQLLEDPTRFVHVMIFKNEEARERHSSSAYCREFAHKLYAMCKERPEPQFYAEVH</sequence>
<dbReference type="InterPro" id="IPR007138">
    <property type="entry name" value="ABM_dom"/>
</dbReference>
<name>A0A6L9E8M6_9FLAO</name>
<dbReference type="Proteomes" id="UP000475249">
    <property type="component" value="Unassembled WGS sequence"/>
</dbReference>
<dbReference type="Gene3D" id="3.30.70.100">
    <property type="match status" value="1"/>
</dbReference>
<dbReference type="AlphaFoldDB" id="A0A6L9E8M6"/>
<accession>A0A6L9E8M6</accession>